<evidence type="ECO:0008006" key="3">
    <source>
        <dbReference type="Google" id="ProtNLM"/>
    </source>
</evidence>
<dbReference type="Gene3D" id="3.80.10.10">
    <property type="entry name" value="Ribonuclease Inhibitor"/>
    <property type="match status" value="1"/>
</dbReference>
<dbReference type="Proteomes" id="UP000077266">
    <property type="component" value="Unassembled WGS sequence"/>
</dbReference>
<organism evidence="1 2">
    <name type="scientific">Exidia glandulosa HHB12029</name>
    <dbReference type="NCBI Taxonomy" id="1314781"/>
    <lineage>
        <taxon>Eukaryota</taxon>
        <taxon>Fungi</taxon>
        <taxon>Dikarya</taxon>
        <taxon>Basidiomycota</taxon>
        <taxon>Agaricomycotina</taxon>
        <taxon>Agaricomycetes</taxon>
        <taxon>Auriculariales</taxon>
        <taxon>Exidiaceae</taxon>
        <taxon>Exidia</taxon>
    </lineage>
</organism>
<keyword evidence="2" id="KW-1185">Reference proteome</keyword>
<dbReference type="InParanoid" id="A0A165QY72"/>
<dbReference type="OrthoDB" id="3214137at2759"/>
<evidence type="ECO:0000313" key="1">
    <source>
        <dbReference type="EMBL" id="KZW04234.1"/>
    </source>
</evidence>
<dbReference type="InterPro" id="IPR036047">
    <property type="entry name" value="F-box-like_dom_sf"/>
</dbReference>
<dbReference type="SUPFAM" id="SSF52047">
    <property type="entry name" value="RNI-like"/>
    <property type="match status" value="1"/>
</dbReference>
<proteinExistence type="predicted"/>
<accession>A0A165QY72</accession>
<reference evidence="1 2" key="1">
    <citation type="journal article" date="2016" name="Mol. Biol. Evol.">
        <title>Comparative Genomics of Early-Diverging Mushroom-Forming Fungi Provides Insights into the Origins of Lignocellulose Decay Capabilities.</title>
        <authorList>
            <person name="Nagy L.G."/>
            <person name="Riley R."/>
            <person name="Tritt A."/>
            <person name="Adam C."/>
            <person name="Daum C."/>
            <person name="Floudas D."/>
            <person name="Sun H."/>
            <person name="Yadav J.S."/>
            <person name="Pangilinan J."/>
            <person name="Larsson K.H."/>
            <person name="Matsuura K."/>
            <person name="Barry K."/>
            <person name="Labutti K."/>
            <person name="Kuo R."/>
            <person name="Ohm R.A."/>
            <person name="Bhattacharya S.S."/>
            <person name="Shirouzu T."/>
            <person name="Yoshinaga Y."/>
            <person name="Martin F.M."/>
            <person name="Grigoriev I.V."/>
            <person name="Hibbett D.S."/>
        </authorList>
    </citation>
    <scope>NUCLEOTIDE SEQUENCE [LARGE SCALE GENOMIC DNA]</scope>
    <source>
        <strain evidence="1 2">HHB12029</strain>
    </source>
</reference>
<dbReference type="SUPFAM" id="SSF81383">
    <property type="entry name" value="F-box domain"/>
    <property type="match status" value="1"/>
</dbReference>
<dbReference type="EMBL" id="KV425882">
    <property type="protein sequence ID" value="KZW04234.1"/>
    <property type="molecule type" value="Genomic_DNA"/>
</dbReference>
<gene>
    <name evidence="1" type="ORF">EXIGLDRAFT_20667</name>
</gene>
<protein>
    <recommendedName>
        <fullName evidence="3">F-box domain-containing protein</fullName>
    </recommendedName>
</protein>
<sequence length="444" mass="48929">MLSLVPLSTRIAASHVCRAWRETALSSSQLWTCLRLSRRCLPQHDLAELLSRSRTASIDVELLVPRVSRIANWDDCTTVVSAISTHLHRMRSLRLVCDEDTDWSALVTALAEPAPKLETISILSARGATGVLSSRFLGGTAPLLRTVELGHVRLPEGPATIPGLSTVTRMSYTQDIMSTSDLEHLLAVLPSVEVLRLSTALQSRRRTPLFYPLKHAPRLRSLGLALTSFDTEDLVLYCLDTAEIKHVSTSFPTIQALSSLLEAMTRVERLSITPEAGDTSLLKVEGFDGASTSRVFDYVAPGTVIQLMDNNTLVVHLQSLTIPDTLWPGTHGVFPYCPSLVHIEILLSPNFRHHTFSVFDSPHRGGLERDTFGRWRCPSLRTLTFRPFAGGRPKIQAAELLAFVKSLEFNTPLLDEVVLMSTCIADDASALSALRETVGNIHVR</sequence>
<dbReference type="InterPro" id="IPR032675">
    <property type="entry name" value="LRR_dom_sf"/>
</dbReference>
<evidence type="ECO:0000313" key="2">
    <source>
        <dbReference type="Proteomes" id="UP000077266"/>
    </source>
</evidence>
<dbReference type="AlphaFoldDB" id="A0A165QY72"/>
<name>A0A165QY72_EXIGL</name>